<dbReference type="InterPro" id="IPR014030">
    <property type="entry name" value="Ketoacyl_synth_N"/>
</dbReference>
<organism evidence="8 9">
    <name type="scientific">Nostoc punctiforme (strain ATCC 29133 / PCC 73102)</name>
    <dbReference type="NCBI Taxonomy" id="63737"/>
    <lineage>
        <taxon>Bacteria</taxon>
        <taxon>Bacillati</taxon>
        <taxon>Cyanobacteriota</taxon>
        <taxon>Cyanophyceae</taxon>
        <taxon>Nostocales</taxon>
        <taxon>Nostocaceae</taxon>
        <taxon>Nostoc</taxon>
    </lineage>
</organism>
<evidence type="ECO:0000256" key="2">
    <source>
        <dbReference type="ARBA" id="ARBA00022553"/>
    </source>
</evidence>
<gene>
    <name evidence="8" type="ordered locus">Npun_R3432</name>
</gene>
<dbReference type="SUPFAM" id="SSF53901">
    <property type="entry name" value="Thiolase-like"/>
    <property type="match status" value="1"/>
</dbReference>
<dbReference type="GO" id="GO:0004315">
    <property type="term" value="F:3-oxoacyl-[acyl-carrier-protein] synthase activity"/>
    <property type="evidence" value="ECO:0007669"/>
    <property type="project" value="InterPro"/>
</dbReference>
<dbReference type="SUPFAM" id="SSF55048">
    <property type="entry name" value="Probable ACP-binding domain of malonyl-CoA ACP transacylase"/>
    <property type="match status" value="1"/>
</dbReference>
<dbReference type="Gene3D" id="3.30.70.3290">
    <property type="match status" value="1"/>
</dbReference>
<protein>
    <submittedName>
        <fullName evidence="8">Beta-ketoacyl synthase</fullName>
        <ecNumber evidence="8">2.3.1.94</ecNumber>
    </submittedName>
</protein>
<dbReference type="InterPro" id="IPR001227">
    <property type="entry name" value="Ac_transferase_dom_sf"/>
</dbReference>
<dbReference type="InterPro" id="IPR014043">
    <property type="entry name" value="Acyl_transferase_dom"/>
</dbReference>
<dbReference type="Gene3D" id="3.30.70.250">
    <property type="entry name" value="Malonyl-CoA ACP transacylase, ACP-binding"/>
    <property type="match status" value="1"/>
</dbReference>
<dbReference type="FunFam" id="3.40.47.10:FF:000042">
    <property type="entry name" value="Polyketide synthase Pks13"/>
    <property type="match status" value="1"/>
</dbReference>
<keyword evidence="6" id="KW-0511">Multifunctional enzyme</keyword>
<dbReference type="Proteomes" id="UP000001191">
    <property type="component" value="Chromosome"/>
</dbReference>
<dbReference type="InterPro" id="IPR020841">
    <property type="entry name" value="PKS_Beta-ketoAc_synthase_dom"/>
</dbReference>
<dbReference type="EnsemblBacteria" id="ACC81843">
    <property type="protein sequence ID" value="ACC81843"/>
    <property type="gene ID" value="Npun_R3432"/>
</dbReference>
<dbReference type="PROSITE" id="PS00606">
    <property type="entry name" value="KS3_1"/>
    <property type="match status" value="1"/>
</dbReference>
<evidence type="ECO:0000259" key="7">
    <source>
        <dbReference type="PROSITE" id="PS52004"/>
    </source>
</evidence>
<name>B2J0Z2_NOSP7</name>
<dbReference type="Gene3D" id="3.40.47.10">
    <property type="match status" value="1"/>
</dbReference>
<dbReference type="GO" id="GO:0047879">
    <property type="term" value="F:erythronolide synthase activity"/>
    <property type="evidence" value="ECO:0007669"/>
    <property type="project" value="UniProtKB-EC"/>
</dbReference>
<evidence type="ECO:0000256" key="6">
    <source>
        <dbReference type="ARBA" id="ARBA00023268"/>
    </source>
</evidence>
<dbReference type="KEGG" id="npu:Npun_R3432"/>
<dbReference type="SMART" id="SM00827">
    <property type="entry name" value="PKS_AT"/>
    <property type="match status" value="1"/>
</dbReference>
<dbReference type="InterPro" id="IPR050091">
    <property type="entry name" value="PKS_NRPS_Biosynth_Enz"/>
</dbReference>
<dbReference type="PANTHER" id="PTHR43775:SF51">
    <property type="entry name" value="INACTIVE PHENOLPHTHIOCEROL SYNTHESIS POLYKETIDE SYNTHASE TYPE I PKS1-RELATED"/>
    <property type="match status" value="1"/>
</dbReference>
<dbReference type="CDD" id="cd00833">
    <property type="entry name" value="PKS"/>
    <property type="match status" value="1"/>
</dbReference>
<evidence type="ECO:0000256" key="4">
    <source>
        <dbReference type="ARBA" id="ARBA00022832"/>
    </source>
</evidence>
<keyword evidence="9" id="KW-1185">Reference proteome</keyword>
<dbReference type="HOGENOM" id="CLU_000022_16_6_3"/>
<dbReference type="Pfam" id="PF22621">
    <property type="entry name" value="CurL-like_PKS_C"/>
    <property type="match status" value="1"/>
</dbReference>
<accession>B2J0Z2</accession>
<keyword evidence="4" id="KW-0276">Fatty acid metabolism</keyword>
<reference evidence="9" key="1">
    <citation type="submission" date="2008-04" db="EMBL/GenBank/DDBJ databases">
        <title>Complete sequence of chromosome of Nostoc punctiforme ATCC 29133.</title>
        <authorList>
            <consortium name="US DOE Joint Genome Institute"/>
            <person name="Copeland A."/>
            <person name="Lucas S."/>
            <person name="Lapidus A."/>
            <person name="Glavina del Rio T."/>
            <person name="Dalin E."/>
            <person name="Tice H."/>
            <person name="Pitluck S."/>
            <person name="Chain P."/>
            <person name="Malfatti S."/>
            <person name="Shin M."/>
            <person name="Vergez L."/>
            <person name="Schmutz J."/>
            <person name="Larimer F."/>
            <person name="Land M."/>
            <person name="Hauser L."/>
            <person name="Kyrpides N."/>
            <person name="Kim E."/>
            <person name="Meeks J.C."/>
            <person name="Elhai J."/>
            <person name="Campbell E.L."/>
            <person name="Thiel T."/>
            <person name="Longmire J."/>
            <person name="Potts M."/>
            <person name="Atlas R."/>
        </authorList>
    </citation>
    <scope>NUCLEOTIDE SEQUENCE [LARGE SCALE GENOMIC DNA]</scope>
    <source>
        <strain evidence="9">ATCC 29133 / PCC 73102</strain>
    </source>
</reference>
<keyword evidence="2" id="KW-0597">Phosphoprotein</keyword>
<dbReference type="AlphaFoldDB" id="B2J0Z2"/>
<evidence type="ECO:0000256" key="1">
    <source>
        <dbReference type="ARBA" id="ARBA00022450"/>
    </source>
</evidence>
<evidence type="ECO:0000256" key="5">
    <source>
        <dbReference type="ARBA" id="ARBA00023098"/>
    </source>
</evidence>
<dbReference type="SUPFAM" id="SSF52151">
    <property type="entry name" value="FabD/lysophospholipase-like"/>
    <property type="match status" value="1"/>
</dbReference>
<dbReference type="InterPro" id="IPR014031">
    <property type="entry name" value="Ketoacyl_synth_C"/>
</dbReference>
<dbReference type="SMART" id="SM00825">
    <property type="entry name" value="PKS_KS"/>
    <property type="match status" value="1"/>
</dbReference>
<dbReference type="eggNOG" id="COG3321">
    <property type="taxonomic scope" value="Bacteria"/>
</dbReference>
<dbReference type="EMBL" id="CP001037">
    <property type="protein sequence ID" value="ACC81843.1"/>
    <property type="molecule type" value="Genomic_DNA"/>
</dbReference>
<dbReference type="GO" id="GO:0006633">
    <property type="term" value="P:fatty acid biosynthetic process"/>
    <property type="evidence" value="ECO:0007669"/>
    <property type="project" value="InterPro"/>
</dbReference>
<dbReference type="Gene3D" id="3.40.366.10">
    <property type="entry name" value="Malonyl-Coenzyme A Acyl Carrier Protein, domain 2"/>
    <property type="match status" value="1"/>
</dbReference>
<dbReference type="InterPro" id="IPR016035">
    <property type="entry name" value="Acyl_Trfase/lysoPLipase"/>
</dbReference>
<sequence>MKNDNLQQNQIGDLDIAIIGMSGRFPQAKNLDIFWQNLQKGLESISFFSNQELEALGVDPTTLNDPNYVKANAVLEDIELFDASFFDYSPKTAEIIDPQHRLFLETAWEALESAGYDSKTYKGRISVYGSASISSYFLFNLFSNSELIKLVGLDQIRHHNRTDNLTTRVAYKLDLKGSAITIQTGCSSSLVAVHLACQSLIDRECDLVLAGGVSVTTLQKTGYSYQEGGILSPDGHCRAFDAKAQGTVGGNGVGIVILKRLADAIADGDYIHAVIKGSAINNDGSAKIGYTAPSIDGQAKVIAEALAISRIEPDMVSYVEAHGTGTVLGDPIEIAALTKSFRARTQKKNFCAIGSVKTNIGHLDTASGVASLIKTVLALKHKQIPPSLHFEQPNPQIDFANNPFYVNDKLSEWKSNGHPRRAGVSSFGIGGTNAHVILEEAPVREQGEHTSTTLSNRGRQGRKYQLLVLSAKTESALQAATANLANHLKQHPDLNLADVAYTLGIGRRAFVHRRMVVCQDIEDAIKVLEAKDPQRVLTHYQEPGELEVVFMFPGQGSQSVAMGRELYQTEPIFREQVDDCCEQLKHILELDLRTILYPCEEQTQWATEQLTQTHITQPALFVVEYALAQLWLAKGVCPSAMIGHSIGEYVAACLAGVFSLEDALMLVAKRGQLMQQLPSGAMLAVALPERKVIPILGAKLCIAAINAPERCVVSGLSSEIEDLQNCLTQQGVDCRLLRTSHAFHSQMMDSIIEPFKSLLAKVNLNPPKIPFLSNVTGTWITTKEATDNSYWVKHLRSSVRFADGISELCKQPNRIFLEVGFGCTLSTLTKQQSQGQLVLCSIGHPHNQQSDVAFLLNTLGNLWLYGIQVDWSSLYAHEKRYRLPLPTYPFERKRYWVESTKVNELNQLQNKQINHLEDESQDLFFDSHQNNILKLGSRGEKYDNFLQKIVNKQIAVMFQQLDILEKDM</sequence>
<dbReference type="PANTHER" id="PTHR43775">
    <property type="entry name" value="FATTY ACID SYNTHASE"/>
    <property type="match status" value="1"/>
</dbReference>
<feature type="domain" description="Ketosynthase family 3 (KS3)" evidence="7">
    <location>
        <begin position="13"/>
        <end position="440"/>
    </location>
</feature>
<reference evidence="8 9" key="2">
    <citation type="journal article" date="2013" name="Plant Physiol.">
        <title>A Nostoc punctiforme Sugar Transporter Necessary to Establish a Cyanobacterium-Plant Symbiosis.</title>
        <authorList>
            <person name="Ekman M."/>
            <person name="Picossi S."/>
            <person name="Campbell E.L."/>
            <person name="Meeks J.C."/>
            <person name="Flores E."/>
        </authorList>
    </citation>
    <scope>NUCLEOTIDE SEQUENCE [LARGE SCALE GENOMIC DNA]</scope>
    <source>
        <strain evidence="9">ATCC 29133 / PCC 73102</strain>
    </source>
</reference>
<dbReference type="InterPro" id="IPR016036">
    <property type="entry name" value="Malonyl_transacylase_ACP-bd"/>
</dbReference>
<keyword evidence="3 8" id="KW-0808">Transferase</keyword>
<dbReference type="Pfam" id="PF00698">
    <property type="entry name" value="Acyl_transf_1"/>
    <property type="match status" value="1"/>
</dbReference>
<keyword evidence="8" id="KW-0012">Acyltransferase</keyword>
<dbReference type="EC" id="2.3.1.94" evidence="8"/>
<evidence type="ECO:0000256" key="3">
    <source>
        <dbReference type="ARBA" id="ARBA00022679"/>
    </source>
</evidence>
<dbReference type="Pfam" id="PF02801">
    <property type="entry name" value="Ketoacyl-synt_C"/>
    <property type="match status" value="1"/>
</dbReference>
<dbReference type="GO" id="GO:0004312">
    <property type="term" value="F:fatty acid synthase activity"/>
    <property type="evidence" value="ECO:0007669"/>
    <property type="project" value="TreeGrafter"/>
</dbReference>
<dbReference type="InterPro" id="IPR018201">
    <property type="entry name" value="Ketoacyl_synth_AS"/>
</dbReference>
<keyword evidence="5" id="KW-0443">Lipid metabolism</keyword>
<keyword evidence="1" id="KW-0596">Phosphopantetheine</keyword>
<dbReference type="STRING" id="63737.Npun_R3432"/>
<evidence type="ECO:0000313" key="8">
    <source>
        <dbReference type="EMBL" id="ACC81843.1"/>
    </source>
</evidence>
<dbReference type="PhylomeDB" id="B2J0Z2"/>
<dbReference type="Pfam" id="PF00109">
    <property type="entry name" value="ketoacyl-synt"/>
    <property type="match status" value="1"/>
</dbReference>
<proteinExistence type="predicted"/>
<dbReference type="OrthoDB" id="499075at2"/>
<dbReference type="InterPro" id="IPR016039">
    <property type="entry name" value="Thiolase-like"/>
</dbReference>
<dbReference type="PROSITE" id="PS52004">
    <property type="entry name" value="KS3_2"/>
    <property type="match status" value="1"/>
</dbReference>
<evidence type="ECO:0000313" key="9">
    <source>
        <dbReference type="Proteomes" id="UP000001191"/>
    </source>
</evidence>